<organism evidence="2 3">
    <name type="scientific">Candidatus Uhrbacteria bacterium RIFCSPLOWO2_02_FULL_48_18</name>
    <dbReference type="NCBI Taxonomy" id="1802408"/>
    <lineage>
        <taxon>Bacteria</taxon>
        <taxon>Candidatus Uhriibacteriota</taxon>
    </lineage>
</organism>
<dbReference type="SUPFAM" id="SSF144052">
    <property type="entry name" value="Thermophilic metalloprotease-like"/>
    <property type="match status" value="1"/>
</dbReference>
<proteinExistence type="predicted"/>
<sequence>MACSCEQMFLFMNSLTTLATKHLTDIVNDAIRLQPSEHALVIFDTVAPLTRIITDGYRGALPNGEFLDFDSVTPEEVIQKMRSLNEGDLVVLVQSMNFRLNEFRIRIELFARGLKTVEHVHLARIQEPQFPVYIEALAYEKAFYHEKGHGLKKRLDTCSKIVVNCPGTTLTYDTGMEPTKLNIGDYTEMKNVGGTFPIGEVFTEAKDLTKVNGEAMIFGYANQDHYIQIVEPFKVIVKDGILTAPDAPQDFKDILDRIREDEEVIVREFGLGLNRAMGKDKIVYDITAFERQHGMHLSLGAKHAIYAKPGLHRKKGRYHVDVFVDIEKIQIDDEVVYRDGEFHV</sequence>
<dbReference type="EMBL" id="MGEQ01000010">
    <property type="protein sequence ID" value="OGL86341.1"/>
    <property type="molecule type" value="Genomic_DNA"/>
</dbReference>
<dbReference type="InterPro" id="IPR052170">
    <property type="entry name" value="M29_Exopeptidase"/>
</dbReference>
<reference evidence="2 3" key="1">
    <citation type="journal article" date="2016" name="Nat. Commun.">
        <title>Thousands of microbial genomes shed light on interconnected biogeochemical processes in an aquifer system.</title>
        <authorList>
            <person name="Anantharaman K."/>
            <person name="Brown C.T."/>
            <person name="Hug L.A."/>
            <person name="Sharon I."/>
            <person name="Castelle C.J."/>
            <person name="Probst A.J."/>
            <person name="Thomas B.C."/>
            <person name="Singh A."/>
            <person name="Wilkins M.J."/>
            <person name="Karaoz U."/>
            <person name="Brodie E.L."/>
            <person name="Williams K.H."/>
            <person name="Hubbard S.S."/>
            <person name="Banfield J.F."/>
        </authorList>
    </citation>
    <scope>NUCLEOTIDE SEQUENCE [LARGE SCALE GENOMIC DNA]</scope>
</reference>
<protein>
    <submittedName>
        <fullName evidence="2">Uncharacterized protein</fullName>
    </submittedName>
</protein>
<dbReference type="PANTHER" id="PTHR34448">
    <property type="entry name" value="AMINOPEPTIDASE"/>
    <property type="match status" value="1"/>
</dbReference>
<name>A0A1F7V7E1_9BACT</name>
<evidence type="ECO:0000313" key="3">
    <source>
        <dbReference type="Proteomes" id="UP000176593"/>
    </source>
</evidence>
<dbReference type="Proteomes" id="UP000176593">
    <property type="component" value="Unassembled WGS sequence"/>
</dbReference>
<accession>A0A1F7V7E1</accession>
<comment type="caution">
    <text evidence="2">The sequence shown here is derived from an EMBL/GenBank/DDBJ whole genome shotgun (WGS) entry which is preliminary data.</text>
</comment>
<keyword evidence="1" id="KW-0479">Metal-binding</keyword>
<gene>
    <name evidence="2" type="ORF">A3I41_02155</name>
</gene>
<dbReference type="PANTHER" id="PTHR34448:SF1">
    <property type="entry name" value="BLL6088 PROTEIN"/>
    <property type="match status" value="1"/>
</dbReference>
<evidence type="ECO:0000256" key="1">
    <source>
        <dbReference type="ARBA" id="ARBA00022723"/>
    </source>
</evidence>
<evidence type="ECO:0000313" key="2">
    <source>
        <dbReference type="EMBL" id="OGL86341.1"/>
    </source>
</evidence>
<dbReference type="GO" id="GO:0046872">
    <property type="term" value="F:metal ion binding"/>
    <property type="evidence" value="ECO:0007669"/>
    <property type="project" value="UniProtKB-KW"/>
</dbReference>
<dbReference type="AlphaFoldDB" id="A0A1F7V7E1"/>